<sequence length="51" mass="5924">MGFVRLEEIHCGVEQTSLKMFSTATLDTVVFACYLAPNFWNEELKHDFILK</sequence>
<organism evidence="1 2">
    <name type="scientific">Haloquadratum walsbyi J07HQW1</name>
    <dbReference type="NCBI Taxonomy" id="1238424"/>
    <lineage>
        <taxon>Archaea</taxon>
        <taxon>Methanobacteriati</taxon>
        <taxon>Methanobacteriota</taxon>
        <taxon>Stenosarchaea group</taxon>
        <taxon>Halobacteria</taxon>
        <taxon>Halobacteriales</taxon>
        <taxon>Haloferacaceae</taxon>
        <taxon>Haloquadratum</taxon>
    </lineage>
</organism>
<name>U1MNS0_9EURY</name>
<evidence type="ECO:0000313" key="2">
    <source>
        <dbReference type="Proteomes" id="UP000030649"/>
    </source>
</evidence>
<dbReference type="AlphaFoldDB" id="U1MNS0"/>
<protein>
    <submittedName>
        <fullName evidence="1">Uncharacterized protein</fullName>
    </submittedName>
</protein>
<accession>U1MNS0</accession>
<reference evidence="1 2" key="1">
    <citation type="journal article" date="2013" name="PLoS ONE">
        <title>Assembly-driven community genomics of a hypersaline microbial ecosystem.</title>
        <authorList>
            <person name="Podell S."/>
            <person name="Ugalde J.A."/>
            <person name="Narasingarao P."/>
            <person name="Banfield J.F."/>
            <person name="Heidelberg K.B."/>
            <person name="Allen E.E."/>
        </authorList>
    </citation>
    <scope>NUCLEOTIDE SEQUENCE [LARGE SCALE GENOMIC DNA]</scope>
    <source>
        <strain evidence="2">J07HQW1</strain>
    </source>
</reference>
<dbReference type="HOGENOM" id="CLU_3094050_0_0_2"/>
<proteinExistence type="predicted"/>
<dbReference type="EMBL" id="KE356560">
    <property type="protein sequence ID" value="ERG91514.1"/>
    <property type="molecule type" value="Genomic_DNA"/>
</dbReference>
<dbReference type="STRING" id="1238424.J07HQW1_01548"/>
<evidence type="ECO:0000313" key="1">
    <source>
        <dbReference type="EMBL" id="ERG91514.1"/>
    </source>
</evidence>
<gene>
    <name evidence="1" type="ORF">J07HQW1_01548</name>
</gene>
<dbReference type="Proteomes" id="UP000030649">
    <property type="component" value="Unassembled WGS sequence"/>
</dbReference>